<proteinExistence type="predicted"/>
<feature type="compositionally biased region" description="Polar residues" evidence="2">
    <location>
        <begin position="423"/>
        <end position="444"/>
    </location>
</feature>
<dbReference type="GO" id="GO:0008270">
    <property type="term" value="F:zinc ion binding"/>
    <property type="evidence" value="ECO:0007669"/>
    <property type="project" value="UniProtKB-KW"/>
</dbReference>
<feature type="region of interest" description="Disordered" evidence="2">
    <location>
        <begin position="70"/>
        <end position="90"/>
    </location>
</feature>
<dbReference type="GO" id="GO:0003676">
    <property type="term" value="F:nucleic acid binding"/>
    <property type="evidence" value="ECO:0007669"/>
    <property type="project" value="InterPro"/>
</dbReference>
<evidence type="ECO:0000256" key="2">
    <source>
        <dbReference type="SAM" id="MobiDB-lite"/>
    </source>
</evidence>
<protein>
    <submittedName>
        <fullName evidence="4">Zinc finger, CCHC-type</fullName>
    </submittedName>
</protein>
<dbReference type="AlphaFoldDB" id="A0A834TP66"/>
<dbReference type="PANTHER" id="PTHR31286:SF171">
    <property type="entry name" value="CCHC-TYPE DOMAIN-CONTAINING PROTEIN"/>
    <property type="match status" value="1"/>
</dbReference>
<gene>
    <name evidence="4" type="ORF">G2W53_022750</name>
</gene>
<feature type="compositionally biased region" description="Polar residues" evidence="2">
    <location>
        <begin position="14"/>
        <end position="23"/>
    </location>
</feature>
<dbReference type="PANTHER" id="PTHR31286">
    <property type="entry name" value="GLYCINE-RICH CELL WALL STRUCTURAL PROTEIN 1.8-LIKE"/>
    <property type="match status" value="1"/>
</dbReference>
<feature type="region of interest" description="Disordered" evidence="2">
    <location>
        <begin position="485"/>
        <end position="584"/>
    </location>
</feature>
<feature type="compositionally biased region" description="Basic and acidic residues" evidence="2">
    <location>
        <begin position="361"/>
        <end position="372"/>
    </location>
</feature>
<dbReference type="Proteomes" id="UP000634136">
    <property type="component" value="Unassembled WGS sequence"/>
</dbReference>
<reference evidence="4" key="1">
    <citation type="submission" date="2020-09" db="EMBL/GenBank/DDBJ databases">
        <title>Genome-Enabled Discovery of Anthraquinone Biosynthesis in Senna tora.</title>
        <authorList>
            <person name="Kang S.-H."/>
            <person name="Pandey R.P."/>
            <person name="Lee C.-M."/>
            <person name="Sim J.-S."/>
            <person name="Jeong J.-T."/>
            <person name="Choi B.-S."/>
            <person name="Jung M."/>
            <person name="Ginzburg D."/>
            <person name="Zhao K."/>
            <person name="Won S.Y."/>
            <person name="Oh T.-J."/>
            <person name="Yu Y."/>
            <person name="Kim N.-H."/>
            <person name="Lee O.R."/>
            <person name="Lee T.-H."/>
            <person name="Bashyal P."/>
            <person name="Kim T.-S."/>
            <person name="Lee W.-H."/>
            <person name="Kawkins C."/>
            <person name="Kim C.-K."/>
            <person name="Kim J.S."/>
            <person name="Ahn B.O."/>
            <person name="Rhee S.Y."/>
            <person name="Sohng J.K."/>
        </authorList>
    </citation>
    <scope>NUCLEOTIDE SEQUENCE</scope>
    <source>
        <tissue evidence="4">Leaf</tissue>
    </source>
</reference>
<evidence type="ECO:0000313" key="5">
    <source>
        <dbReference type="Proteomes" id="UP000634136"/>
    </source>
</evidence>
<evidence type="ECO:0000313" key="4">
    <source>
        <dbReference type="EMBL" id="KAF7824606.1"/>
    </source>
</evidence>
<keyword evidence="5" id="KW-1185">Reference proteome</keyword>
<dbReference type="EMBL" id="JAAIUW010000007">
    <property type="protein sequence ID" value="KAF7824606.1"/>
    <property type="molecule type" value="Genomic_DNA"/>
</dbReference>
<sequence>MTAFLHERNKRGNITRNRQNRNCPNLQVLKEEEKRREEYQNLQTAEQRTRSNMPRRCTSDIVMEGQDENARSHEPHHSVVPTTVTNPNPGWPPGAPLDKGGTEGISFRDKLMGQKRRVAKVPTNLIERELIKIDYHQGNPALPNVIIDDSILKELSKVWENTIIIKVLGRDVGYKYLLNRVKTLWKLKDSFEMIDVGRGYYHISFNLEEDMCLVMEGGPWVILDHYLILRKWAPDFHPETNEIEKTLVWARFPELNMVYYEENVLLAIASAIGSPVKVDSNTIQAIRGRFARVFVEVDLKKPLIGKIWVGGHWIKVEYESLHLLCTCCGTYGHPPKDCPTKRFLVDIDPIEKDVVGSAPGKDGDKAQDKDGQGEGTHGGWMVVTKKKLNRRGLNLGKSGMNNRNFNPFQALGSEEDRAPSKVTDAQQNNLNTTSQNRAGTPTTSKNKRLRIEKDEREQEEPAPTSNNSEQTSNLVKLLKNAFKSGSTRKIQGSQEHGSTRDYGQSQDTCVPSTFPFKPGVSGTLIFQSSRPPDLVPTAPRDSTSNPVKVASQSKDGRKENEPFDICGNDPEEMDSDLRTDHARS</sequence>
<feature type="compositionally biased region" description="Polar residues" evidence="2">
    <location>
        <begin position="485"/>
        <end position="511"/>
    </location>
</feature>
<feature type="domain" description="CCHC-type" evidence="3">
    <location>
        <begin position="325"/>
        <end position="339"/>
    </location>
</feature>
<dbReference type="InterPro" id="IPR001878">
    <property type="entry name" value="Znf_CCHC"/>
</dbReference>
<dbReference type="InterPro" id="IPR040256">
    <property type="entry name" value="At4g02000-like"/>
</dbReference>
<feature type="compositionally biased region" description="Basic and acidic residues" evidence="2">
    <location>
        <begin position="575"/>
        <end position="584"/>
    </location>
</feature>
<feature type="region of interest" description="Disordered" evidence="2">
    <location>
        <begin position="1"/>
        <end position="23"/>
    </location>
</feature>
<keyword evidence="1" id="KW-0863">Zinc-finger</keyword>
<comment type="caution">
    <text evidence="4">The sequence shown here is derived from an EMBL/GenBank/DDBJ whole genome shotgun (WGS) entry which is preliminary data.</text>
</comment>
<accession>A0A834TP66</accession>
<organism evidence="4 5">
    <name type="scientific">Senna tora</name>
    <dbReference type="NCBI Taxonomy" id="362788"/>
    <lineage>
        <taxon>Eukaryota</taxon>
        <taxon>Viridiplantae</taxon>
        <taxon>Streptophyta</taxon>
        <taxon>Embryophyta</taxon>
        <taxon>Tracheophyta</taxon>
        <taxon>Spermatophyta</taxon>
        <taxon>Magnoliopsida</taxon>
        <taxon>eudicotyledons</taxon>
        <taxon>Gunneridae</taxon>
        <taxon>Pentapetalae</taxon>
        <taxon>rosids</taxon>
        <taxon>fabids</taxon>
        <taxon>Fabales</taxon>
        <taxon>Fabaceae</taxon>
        <taxon>Caesalpinioideae</taxon>
        <taxon>Cassia clade</taxon>
        <taxon>Senna</taxon>
    </lineage>
</organism>
<feature type="region of interest" description="Disordered" evidence="2">
    <location>
        <begin position="354"/>
        <end position="472"/>
    </location>
</feature>
<dbReference type="Pfam" id="PF14111">
    <property type="entry name" value="DUF4283"/>
    <property type="match status" value="1"/>
</dbReference>
<name>A0A834TP66_9FABA</name>
<dbReference type="OrthoDB" id="1399756at2759"/>
<dbReference type="InterPro" id="IPR025558">
    <property type="entry name" value="DUF4283"/>
</dbReference>
<feature type="compositionally biased region" description="Polar residues" evidence="2">
    <location>
        <begin position="540"/>
        <end position="553"/>
    </location>
</feature>
<keyword evidence="1" id="KW-0862">Zinc</keyword>
<evidence type="ECO:0000256" key="1">
    <source>
        <dbReference type="PROSITE-ProRule" id="PRU00047"/>
    </source>
</evidence>
<dbReference type="PROSITE" id="PS50158">
    <property type="entry name" value="ZF_CCHC"/>
    <property type="match status" value="1"/>
</dbReference>
<evidence type="ECO:0000259" key="3">
    <source>
        <dbReference type="PROSITE" id="PS50158"/>
    </source>
</evidence>
<feature type="compositionally biased region" description="Polar residues" evidence="2">
    <location>
        <begin position="463"/>
        <end position="472"/>
    </location>
</feature>
<keyword evidence="1" id="KW-0479">Metal-binding</keyword>